<comment type="caution">
    <text evidence="5">The sequence shown here is derived from an EMBL/GenBank/DDBJ whole genome shotgun (WGS) entry which is preliminary data.</text>
</comment>
<reference evidence="5 6" key="1">
    <citation type="journal article" date="2022" name="DNA Res.">
        <title>Genome analysis of five recently described species of the CUG-Ser clade uncovers Candida theae as a new hybrid lineage with pathogenic potential in the Candida parapsilosis species complex.</title>
        <authorList>
            <person name="Mixao V."/>
            <person name="Del Olmo V."/>
            <person name="Hegedusova E."/>
            <person name="Saus E."/>
            <person name="Pryszcz L."/>
            <person name="Cillingova A."/>
            <person name="Nosek J."/>
            <person name="Gabaldon T."/>
        </authorList>
    </citation>
    <scope>NUCLEOTIDE SEQUENCE [LARGE SCALE GENOMIC DNA]</scope>
    <source>
        <strain evidence="5 6">CBS 12239</strain>
    </source>
</reference>
<evidence type="ECO:0000256" key="2">
    <source>
        <dbReference type="ARBA" id="ARBA00010743"/>
    </source>
</evidence>
<dbReference type="GO" id="GO:0003712">
    <property type="term" value="F:transcription coregulator activity"/>
    <property type="evidence" value="ECO:0007669"/>
    <property type="project" value="InterPro"/>
</dbReference>
<evidence type="ECO:0000256" key="4">
    <source>
        <dbReference type="RuleBase" id="RU364152"/>
    </source>
</evidence>
<name>A0AAD5BB46_9ASCO</name>
<dbReference type="GO" id="GO:0006357">
    <property type="term" value="P:regulation of transcription by RNA polymerase II"/>
    <property type="evidence" value="ECO:0007669"/>
    <property type="project" value="InterPro"/>
</dbReference>
<evidence type="ECO:0000256" key="3">
    <source>
        <dbReference type="ARBA" id="ARBA00023242"/>
    </source>
</evidence>
<keyword evidence="4" id="KW-0804">Transcription</keyword>
<dbReference type="AlphaFoldDB" id="A0AAD5BB46"/>
<dbReference type="Proteomes" id="UP001204833">
    <property type="component" value="Unassembled WGS sequence"/>
</dbReference>
<evidence type="ECO:0000313" key="6">
    <source>
        <dbReference type="Proteomes" id="UP001204833"/>
    </source>
</evidence>
<dbReference type="EMBL" id="JAIHNG010000164">
    <property type="protein sequence ID" value="KAI5949244.1"/>
    <property type="molecule type" value="Genomic_DNA"/>
</dbReference>
<keyword evidence="3 4" id="KW-0539">Nucleus</keyword>
<dbReference type="Gene3D" id="3.30.310.180">
    <property type="match status" value="2"/>
</dbReference>
<organism evidence="5 6">
    <name type="scientific">Candida theae</name>
    <dbReference type="NCBI Taxonomy" id="1198502"/>
    <lineage>
        <taxon>Eukaryota</taxon>
        <taxon>Fungi</taxon>
        <taxon>Dikarya</taxon>
        <taxon>Ascomycota</taxon>
        <taxon>Saccharomycotina</taxon>
        <taxon>Pichiomycetes</taxon>
        <taxon>Debaryomycetaceae</taxon>
        <taxon>Candida/Lodderomyces clade</taxon>
        <taxon>Candida</taxon>
    </lineage>
</organism>
<dbReference type="InterPro" id="IPR013921">
    <property type="entry name" value="Mediator_Med20"/>
</dbReference>
<keyword evidence="6" id="KW-1185">Reference proteome</keyword>
<comment type="subcellular location">
    <subcellularLocation>
        <location evidence="1 4">Nucleus</location>
    </subcellularLocation>
</comment>
<keyword evidence="4" id="KW-0010">Activator</keyword>
<evidence type="ECO:0000313" key="5">
    <source>
        <dbReference type="EMBL" id="KAI5949244.1"/>
    </source>
</evidence>
<evidence type="ECO:0000256" key="1">
    <source>
        <dbReference type="ARBA" id="ARBA00004123"/>
    </source>
</evidence>
<comment type="similarity">
    <text evidence="2 4">Belongs to the Mediator complex subunit 20 family.</text>
</comment>
<dbReference type="GO" id="GO:0016592">
    <property type="term" value="C:mediator complex"/>
    <property type="evidence" value="ECO:0007669"/>
    <property type="project" value="InterPro"/>
</dbReference>
<protein>
    <recommendedName>
        <fullName evidence="4">Mediator of RNA polymerase II transcription subunit 20</fullName>
    </recommendedName>
    <alternativeName>
        <fullName evidence="4">Mediator complex subunit 20</fullName>
    </alternativeName>
</protein>
<gene>
    <name evidence="4" type="primary">MED20</name>
    <name evidence="5" type="ORF">KGF57_004843</name>
</gene>
<accession>A0AAD5BB46</accession>
<proteinExistence type="inferred from homology"/>
<comment type="subunit">
    <text evidence="4">Component of the Mediator complex.</text>
</comment>
<keyword evidence="4" id="KW-0805">Transcription regulation</keyword>
<sequence>MVSAVILVHNATPDTIIQFQDQLANDLPMKKGKWNFTFRIFKNNPYAIPEAIALQESQNPESKFMYTLSPSYIPGSTITLINGRSVGVFSSTINEEATELGLQTECIPDEHLDLGATTGLNDPFDFFANQKLQSLWTQKQMIKGEGGQIYELENGNLCIRTSNVFLHGSFNGLLIQVEVSEKSFSLKNVSMAELTQRILKKYGVAGGNVCSDTLNTHTHSKDKYGDLCWQYSRILDF</sequence>
<dbReference type="Pfam" id="PF08612">
    <property type="entry name" value="Med20"/>
    <property type="match status" value="1"/>
</dbReference>
<comment type="function">
    <text evidence="4">Component of the Mediator complex, a coactivator involved in the regulated transcription of nearly all RNA polymerase II-dependent genes. Mediator functions as a bridge to convey information from gene-specific regulatory proteins to the basal RNA polymerase II transcription machinery. Mediator is recruited to promoters by direct interactions with regulatory proteins and serves as a scaffold for the assembly of a functional preinitiation complex with RNA polymerase II and the general transcription factors.</text>
</comment>